<keyword evidence="1" id="KW-0720">Serine protease</keyword>
<accession>A0A2K8N612</accession>
<dbReference type="InterPro" id="IPR009003">
    <property type="entry name" value="Peptidase_S1_PA"/>
</dbReference>
<reference evidence="3" key="1">
    <citation type="submission" date="2017-11" db="EMBL/GenBank/DDBJ databases">
        <title>Complete Genome Sequence of Kyrpidia sp. Strain EA-1, a thermophilic, hydrogen-oxidizing Bacterium, isolated from the Azores.</title>
        <authorList>
            <person name="Reiner J.E."/>
            <person name="Lapp C.J."/>
            <person name="Bunk B."/>
            <person name="Gescher J."/>
        </authorList>
    </citation>
    <scope>NUCLEOTIDE SEQUENCE [LARGE SCALE GENOMIC DNA]</scope>
    <source>
        <strain evidence="3">EA-1</strain>
    </source>
</reference>
<dbReference type="Gene3D" id="2.40.10.120">
    <property type="match status" value="1"/>
</dbReference>
<dbReference type="EMBL" id="CP024955">
    <property type="protein sequence ID" value="ATY84778.1"/>
    <property type="molecule type" value="Genomic_DNA"/>
</dbReference>
<dbReference type="AlphaFoldDB" id="A0A2K8N612"/>
<dbReference type="PANTHER" id="PTHR22939">
    <property type="entry name" value="SERINE PROTEASE FAMILY S1C HTRA-RELATED"/>
    <property type="match status" value="1"/>
</dbReference>
<keyword evidence="1" id="KW-0378">Hydrolase</keyword>
<proteinExistence type="predicted"/>
<dbReference type="GO" id="GO:0006508">
    <property type="term" value="P:proteolysis"/>
    <property type="evidence" value="ECO:0007669"/>
    <property type="project" value="InterPro"/>
</dbReference>
<dbReference type="Pfam" id="PF13365">
    <property type="entry name" value="Trypsin_2"/>
    <property type="match status" value="1"/>
</dbReference>
<dbReference type="OrthoDB" id="9758917at2"/>
<dbReference type="Proteomes" id="UP000231932">
    <property type="component" value="Chromosome"/>
</dbReference>
<name>A0A2K8N612_9BACL</name>
<gene>
    <name evidence="2" type="ORF">CVV65_07430</name>
</gene>
<keyword evidence="3" id="KW-1185">Reference proteome</keyword>
<dbReference type="PANTHER" id="PTHR22939:SF129">
    <property type="entry name" value="SERINE PROTEASE HTRA2, MITOCHONDRIAL"/>
    <property type="match status" value="1"/>
</dbReference>
<dbReference type="KEGG" id="kyr:CVV65_07430"/>
<dbReference type="PRINTS" id="PR00834">
    <property type="entry name" value="PROTEASES2C"/>
</dbReference>
<dbReference type="GO" id="GO:0004252">
    <property type="term" value="F:serine-type endopeptidase activity"/>
    <property type="evidence" value="ECO:0007669"/>
    <property type="project" value="InterPro"/>
</dbReference>
<dbReference type="SUPFAM" id="SSF50494">
    <property type="entry name" value="Trypsin-like serine proteases"/>
    <property type="match status" value="1"/>
</dbReference>
<dbReference type="InterPro" id="IPR001940">
    <property type="entry name" value="Peptidase_S1C"/>
</dbReference>
<evidence type="ECO:0000313" key="2">
    <source>
        <dbReference type="EMBL" id="ATY84778.1"/>
    </source>
</evidence>
<sequence>MRGGTGMKTRPKAPGRSVYRIADVVERYKGAVVNIEVVQDIPRSAVSRIPGWPLPPPDEGGEDRELHQLNIGSGFFFDRRGLILTNEHVIHGASRILVRLLGRTRVVEAKVVGAHYELDLAVLRVPKPPGLPILQLAKKRDLRVGEWVVAIGNPLGLDHTVTVGVISAKERPMAIGDRKYPHLIQTDAAINRGNSGGPLINLRGKVVGINTAVSQSSQGIGFAIAVDVVRKALREMRLGLPE</sequence>
<evidence type="ECO:0000256" key="1">
    <source>
        <dbReference type="ARBA" id="ARBA00022825"/>
    </source>
</evidence>
<organism evidence="2 3">
    <name type="scientific">Kyrpidia spormannii</name>
    <dbReference type="NCBI Taxonomy" id="2055160"/>
    <lineage>
        <taxon>Bacteria</taxon>
        <taxon>Bacillati</taxon>
        <taxon>Bacillota</taxon>
        <taxon>Bacilli</taxon>
        <taxon>Bacillales</taxon>
        <taxon>Alicyclobacillaceae</taxon>
        <taxon>Kyrpidia</taxon>
    </lineage>
</organism>
<evidence type="ECO:0000313" key="3">
    <source>
        <dbReference type="Proteomes" id="UP000231932"/>
    </source>
</evidence>
<protein>
    <submittedName>
        <fullName evidence="2">Peptidase A2</fullName>
    </submittedName>
</protein>
<keyword evidence="1" id="KW-0645">Protease</keyword>